<gene>
    <name evidence="5" type="ORF">GCM10010832_05340</name>
</gene>
<dbReference type="EMBL" id="BMGM01000002">
    <property type="protein sequence ID" value="GGE27559.1"/>
    <property type="molecule type" value="Genomic_DNA"/>
</dbReference>
<name>A0ABQ1SFT4_9FLAO</name>
<evidence type="ECO:0000313" key="5">
    <source>
        <dbReference type="EMBL" id="GGE27559.1"/>
    </source>
</evidence>
<organism evidence="5 6">
    <name type="scientific">Psychroflexus planctonicus</name>
    <dbReference type="NCBI Taxonomy" id="1526575"/>
    <lineage>
        <taxon>Bacteria</taxon>
        <taxon>Pseudomonadati</taxon>
        <taxon>Bacteroidota</taxon>
        <taxon>Flavobacteriia</taxon>
        <taxon>Flavobacteriales</taxon>
        <taxon>Flavobacteriaceae</taxon>
        <taxon>Psychroflexus</taxon>
    </lineage>
</organism>
<dbReference type="Pfam" id="PF13495">
    <property type="entry name" value="Phage_int_SAM_4"/>
    <property type="match status" value="1"/>
</dbReference>
<sequence>MKQKKLSIIERAFEIKGFEDIYNLLNQDFTISGKARSTFKNYINCVAQVALFFEVSPEKLSQKQINDFLFYCKNAHASPSESFFKHVIYGLRAMYKLIDENSISIHLPIIKQNRSLPVVLNHQEVKQLIASPKCLRKRLIIACLYGCGLRSYELCNLKLAHVDFMRKCVLITKQKGKLDRYVPLGEMLSRGLQKYIQLYEPEEFLFNSGEINTEVAKPITTGAIHRIIFKSKNNVKTSKKITAHVLRHTYATHLLESGLNIIALKELLGHARIESTLIYLHVTDSGSSKKISPLDKLYSAI</sequence>
<proteinExistence type="inferred from homology"/>
<feature type="domain" description="Tyr recombinase" evidence="4">
    <location>
        <begin position="115"/>
        <end position="293"/>
    </location>
</feature>
<evidence type="ECO:0000259" key="4">
    <source>
        <dbReference type="PROSITE" id="PS51898"/>
    </source>
</evidence>
<dbReference type="InterPro" id="IPR011010">
    <property type="entry name" value="DNA_brk_join_enz"/>
</dbReference>
<dbReference type="Pfam" id="PF00589">
    <property type="entry name" value="Phage_integrase"/>
    <property type="match status" value="1"/>
</dbReference>
<comment type="caution">
    <text evidence="5">The sequence shown here is derived from an EMBL/GenBank/DDBJ whole genome shotgun (WGS) entry which is preliminary data.</text>
</comment>
<dbReference type="PROSITE" id="PS51898">
    <property type="entry name" value="TYR_RECOMBINASE"/>
    <property type="match status" value="1"/>
</dbReference>
<dbReference type="InterPro" id="IPR013762">
    <property type="entry name" value="Integrase-like_cat_sf"/>
</dbReference>
<dbReference type="InterPro" id="IPR002104">
    <property type="entry name" value="Integrase_catalytic"/>
</dbReference>
<dbReference type="PANTHER" id="PTHR30349">
    <property type="entry name" value="PHAGE INTEGRASE-RELATED"/>
    <property type="match status" value="1"/>
</dbReference>
<dbReference type="Gene3D" id="1.10.443.10">
    <property type="entry name" value="Intergrase catalytic core"/>
    <property type="match status" value="1"/>
</dbReference>
<evidence type="ECO:0000256" key="1">
    <source>
        <dbReference type="ARBA" id="ARBA00008857"/>
    </source>
</evidence>
<keyword evidence="2" id="KW-0238">DNA-binding</keyword>
<reference evidence="6" key="1">
    <citation type="journal article" date="2019" name="Int. J. Syst. Evol. Microbiol.">
        <title>The Global Catalogue of Microorganisms (GCM) 10K type strain sequencing project: providing services to taxonomists for standard genome sequencing and annotation.</title>
        <authorList>
            <consortium name="The Broad Institute Genomics Platform"/>
            <consortium name="The Broad Institute Genome Sequencing Center for Infectious Disease"/>
            <person name="Wu L."/>
            <person name="Ma J."/>
        </authorList>
    </citation>
    <scope>NUCLEOTIDE SEQUENCE [LARGE SCALE GENOMIC DNA]</scope>
    <source>
        <strain evidence="6">CGMCC 1.12931</strain>
    </source>
</reference>
<evidence type="ECO:0000256" key="2">
    <source>
        <dbReference type="ARBA" id="ARBA00023125"/>
    </source>
</evidence>
<dbReference type="RefSeq" id="WP_188457546.1">
    <property type="nucleotide sequence ID" value="NZ_BMGM01000002.1"/>
</dbReference>
<dbReference type="PANTHER" id="PTHR30349:SF41">
    <property type="entry name" value="INTEGRASE_RECOMBINASE PROTEIN MJ0367-RELATED"/>
    <property type="match status" value="1"/>
</dbReference>
<dbReference type="Proteomes" id="UP000599179">
    <property type="component" value="Unassembled WGS sequence"/>
</dbReference>
<dbReference type="SUPFAM" id="SSF56349">
    <property type="entry name" value="DNA breaking-rejoining enzymes"/>
    <property type="match status" value="1"/>
</dbReference>
<accession>A0ABQ1SFT4</accession>
<keyword evidence="3" id="KW-0233">DNA recombination</keyword>
<comment type="similarity">
    <text evidence="1">Belongs to the 'phage' integrase family.</text>
</comment>
<evidence type="ECO:0000256" key="3">
    <source>
        <dbReference type="ARBA" id="ARBA00023172"/>
    </source>
</evidence>
<evidence type="ECO:0000313" key="6">
    <source>
        <dbReference type="Proteomes" id="UP000599179"/>
    </source>
</evidence>
<keyword evidence="6" id="KW-1185">Reference proteome</keyword>
<dbReference type="InterPro" id="IPR050090">
    <property type="entry name" value="Tyrosine_recombinase_XerCD"/>
</dbReference>
<dbReference type="InterPro" id="IPR004107">
    <property type="entry name" value="Integrase_SAM-like_N"/>
</dbReference>
<protein>
    <submittedName>
        <fullName evidence="5">Integrase</fullName>
    </submittedName>
</protein>